<feature type="transmembrane region" description="Helical" evidence="13">
    <location>
        <begin position="1369"/>
        <end position="1388"/>
    </location>
</feature>
<dbReference type="OMA" id="FSCFQYM"/>
<gene>
    <name evidence="17" type="ORF">MARPO_0047s0094</name>
</gene>
<dbReference type="OrthoDB" id="48943at2759"/>
<dbReference type="GO" id="GO:0016887">
    <property type="term" value="F:ATP hydrolysis activity"/>
    <property type="evidence" value="ECO:0007669"/>
    <property type="project" value="InterPro"/>
</dbReference>
<keyword evidence="10 13" id="KW-1133">Transmembrane helix</keyword>
<evidence type="ECO:0000256" key="14">
    <source>
        <dbReference type="SAM" id="MobiDB-lite"/>
    </source>
</evidence>
<feature type="transmembrane region" description="Helical" evidence="13">
    <location>
        <begin position="1180"/>
        <end position="1198"/>
    </location>
</feature>
<keyword evidence="4 13" id="KW-0812">Transmembrane</keyword>
<evidence type="ECO:0000259" key="15">
    <source>
        <dbReference type="Pfam" id="PF00122"/>
    </source>
</evidence>
<dbReference type="InterPro" id="IPR059000">
    <property type="entry name" value="ATPase_P-type_domA"/>
</dbReference>
<dbReference type="InterPro" id="IPR023298">
    <property type="entry name" value="ATPase_P-typ_TM_dom_sf"/>
</dbReference>
<dbReference type="PRINTS" id="PR00119">
    <property type="entry name" value="CATATPASE"/>
</dbReference>
<dbReference type="Gramene" id="Mp6g14400.1">
    <property type="protein sequence ID" value="Mp6g14400.1.cds"/>
    <property type="gene ID" value="Mp6g14400"/>
</dbReference>
<feature type="transmembrane region" description="Helical" evidence="13">
    <location>
        <begin position="1244"/>
        <end position="1266"/>
    </location>
</feature>
<dbReference type="Gene3D" id="3.40.1110.10">
    <property type="entry name" value="Calcium-transporting ATPase, cytoplasmic domain N"/>
    <property type="match status" value="2"/>
</dbReference>
<feature type="transmembrane region" description="Helical" evidence="13">
    <location>
        <begin position="1328"/>
        <end position="1349"/>
    </location>
</feature>
<dbReference type="NCBIfam" id="TIGR01494">
    <property type="entry name" value="ATPase_P-type"/>
    <property type="match status" value="2"/>
</dbReference>
<dbReference type="EC" id="7.2.2.-" evidence="13"/>
<dbReference type="InterPro" id="IPR001757">
    <property type="entry name" value="P_typ_ATPase"/>
</dbReference>
<evidence type="ECO:0000256" key="5">
    <source>
        <dbReference type="ARBA" id="ARBA00022723"/>
    </source>
</evidence>
<dbReference type="SUPFAM" id="SSF81653">
    <property type="entry name" value="Calcium ATPase, transduction domain A"/>
    <property type="match status" value="1"/>
</dbReference>
<dbReference type="PROSITE" id="PS00154">
    <property type="entry name" value="ATPASE_E1_E2"/>
    <property type="match status" value="1"/>
</dbReference>
<evidence type="ECO:0000256" key="8">
    <source>
        <dbReference type="ARBA" id="ARBA00022842"/>
    </source>
</evidence>
<dbReference type="Pfam" id="PF00122">
    <property type="entry name" value="E1-E2_ATPase"/>
    <property type="match status" value="1"/>
</dbReference>
<feature type="domain" description="P-type ATPase A" evidence="15">
    <location>
        <begin position="363"/>
        <end position="441"/>
    </location>
</feature>
<dbReference type="Gene3D" id="3.40.50.1000">
    <property type="entry name" value="HAD superfamily/HAD-like"/>
    <property type="match status" value="2"/>
</dbReference>
<dbReference type="Gene3D" id="2.70.150.10">
    <property type="entry name" value="Calcium-transporting ATPase, cytoplasmic transduction domain A"/>
    <property type="match status" value="2"/>
</dbReference>
<comment type="catalytic activity">
    <reaction evidence="12 13">
        <text>ATP + H2O = ADP + phosphate + H(+)</text>
        <dbReference type="Rhea" id="RHEA:13065"/>
        <dbReference type="ChEBI" id="CHEBI:15377"/>
        <dbReference type="ChEBI" id="CHEBI:15378"/>
        <dbReference type="ChEBI" id="CHEBI:30616"/>
        <dbReference type="ChEBI" id="CHEBI:43474"/>
        <dbReference type="ChEBI" id="CHEBI:456216"/>
    </reaction>
</comment>
<comment type="similarity">
    <text evidence="2 13">Belongs to the cation transport ATPase (P-type) (TC 3.A.3) family. Type V subfamily.</text>
</comment>
<evidence type="ECO:0000256" key="7">
    <source>
        <dbReference type="ARBA" id="ARBA00022840"/>
    </source>
</evidence>
<sequence length="1463" mass="162847">MTEAECQAVSMSSGFTFQSGRLYVKHYARNPYAGNDEEEWLFQDTGMVNLPPASIPPVPGRSSAQDSEQGASTAAAERSRSSGSPREMCVLDEDDQILEIKSAKFYRWSLLRDLFFLLGCIATGGIAVIVCSTWPRVYAKARFVEVSQCDEAAERVLVESMDGTLTLAHIQWIFTEDDENFWRSAGRALFSSDESITNRPRMFIWREERFWYNNQTGSWTRRGFNTDVTYAELHSVASNCALKEIGHDPEENKKSDSRERRSLVYGPNQLSVNVPGFWQLLLLEIFRPFFLFQVFSIIFWICSSYQIYAYVILSLTVVTVLYNVVETRQNLLAVKKLAASECELKRLTLVADETAELRLRPVLVSSSQLLPGDIVQVEAGMIFPCDLVLLVGQCVVNESMLTGESAPVPKTPLPLGHAAFGQVFRTQSERDGRYKLLSGTKAVQIRGSSNPHASFSTFEMEGDPPASIWQFVSPRSTNLDPLAIKEEATPVAAMVISTAYGTAKGQLVRAILFPKPSKYDFERKLYYFVANLGVYLILVCVVTIFWQAGRETKIDIFKNCINLITIAVPPALPLALSIGLSVSFTRLQTKGIYCINPNRIINAGRVNTLCFDKTGTLTEDGLSLKGVIPVNCGGNQTVPSCGTMEEDLQALYRQGNQAMLSAQGDTSDDKTALSSLGLFYTLAACHSISLLDETAAEADWKNNEGSTDELGDKSQGWKKWLCMGRRKSGSGSSYSKQRALRKEEEELKSTIHFIGDPLEIQMFSKTGWNHLIRPDDPVIRTEDITDPPIIWTNMHPSVETAIIPPQEVDSHQILAVLRRFDFDSEIRLMSSIVLELPSSKATFEESRIWVLVKGAPESLQEICTAESLPQDFTSQLQELTLSGYRVLACAYRLLESVTLQQVLVANRSQMETSLTFCGFMAMENKLKAETSGVLLQLAKAGLREVMVTGDNPLTAISVSRQCGPFFLRSSCRTFLIDRAADSHSVTCKSGCVLKDVDSERECDLDTIFPSYLEVDEVAVSPGRESTLGTMAPVNIAVTGRAFSALSVQHDQLMEQYMEKSGSKHFKVTDCVTPFQMVLTQANIFSRMSPQNKLELMRSLQDVGYVVCMTGDGANDSGALKAADVGISIASKAVESTDIMAAGPSIAAPFSTKLAHIGVVPMVLAEGRCALVNATVMFKYMYFYALIQATSVMVLYKYQLELFEYQYLWADLGLVFPMVLFMPATQPRQELSRGKPESNLLALPILISVYGQSFFIMLFQAMAQVYLQHQSWYENPNDHAHGTHTANEPNYTSDHNQNSTVSFLFSSFQYISMAMALSQSFGMFRCSPFSNIPLIASMICLYVLSSVFMLKPMRFSIKAFSLIDLSDHTHFLYGLWVMAIGNSLLFIIFERYSVNHKSTELDMANTHDEEMEVGHIVRSPSTFNNLMTVMKGEGETCSPLKPVVPDFFRIAKIASPVWSRVSNI</sequence>
<evidence type="ECO:0000259" key="16">
    <source>
        <dbReference type="Pfam" id="PF12409"/>
    </source>
</evidence>
<evidence type="ECO:0000313" key="18">
    <source>
        <dbReference type="Proteomes" id="UP000244005"/>
    </source>
</evidence>
<keyword evidence="11 13" id="KW-0472">Membrane</keyword>
<dbReference type="PANTHER" id="PTHR45630:SF8">
    <property type="entry name" value="CATION-TRANSPORTING ATPASE"/>
    <property type="match status" value="1"/>
</dbReference>
<evidence type="ECO:0000256" key="1">
    <source>
        <dbReference type="ARBA" id="ARBA00004141"/>
    </source>
</evidence>
<feature type="transmembrane region" description="Helical" evidence="13">
    <location>
        <begin position="114"/>
        <end position="134"/>
    </location>
</feature>
<keyword evidence="18" id="KW-1185">Reference proteome</keyword>
<evidence type="ECO:0000256" key="3">
    <source>
        <dbReference type="ARBA" id="ARBA00022553"/>
    </source>
</evidence>
<name>A0A2R6WZ48_MARPO</name>
<feature type="transmembrane region" description="Helical" evidence="13">
    <location>
        <begin position="307"/>
        <end position="325"/>
    </location>
</feature>
<dbReference type="GO" id="GO:0016020">
    <property type="term" value="C:membrane"/>
    <property type="evidence" value="ECO:0000318"/>
    <property type="project" value="GO_Central"/>
</dbReference>
<dbReference type="InterPro" id="IPR023214">
    <property type="entry name" value="HAD_sf"/>
</dbReference>
<dbReference type="GO" id="GO:0140358">
    <property type="term" value="F:P-type transmembrane transporter activity"/>
    <property type="evidence" value="ECO:0007669"/>
    <property type="project" value="InterPro"/>
</dbReference>
<feature type="transmembrane region" description="Helical" evidence="13">
    <location>
        <begin position="525"/>
        <end position="549"/>
    </location>
</feature>
<keyword evidence="8 13" id="KW-0460">Magnesium</keyword>
<evidence type="ECO:0000256" key="12">
    <source>
        <dbReference type="ARBA" id="ARBA00049360"/>
    </source>
</evidence>
<dbReference type="PANTHER" id="PTHR45630">
    <property type="entry name" value="CATION-TRANSPORTING ATPASE-RELATED"/>
    <property type="match status" value="1"/>
</dbReference>
<dbReference type="InterPro" id="IPR018303">
    <property type="entry name" value="ATPase_P-typ_P_site"/>
</dbReference>
<dbReference type="SFLD" id="SFLDG00002">
    <property type="entry name" value="C1.7:_P-type_atpase_like"/>
    <property type="match status" value="1"/>
</dbReference>
<evidence type="ECO:0000313" key="17">
    <source>
        <dbReference type="EMBL" id="PTQ39120.1"/>
    </source>
</evidence>
<keyword evidence="5 13" id="KW-0479">Metal-binding</keyword>
<dbReference type="InterPro" id="IPR047819">
    <property type="entry name" value="P5A-ATPase_N"/>
</dbReference>
<feature type="transmembrane region" description="Helical" evidence="13">
    <location>
        <begin position="1204"/>
        <end position="1223"/>
    </location>
</feature>
<accession>A0A2R6WZ48</accession>
<dbReference type="SUPFAM" id="SSF81665">
    <property type="entry name" value="Calcium ATPase, transmembrane domain M"/>
    <property type="match status" value="1"/>
</dbReference>
<evidence type="ECO:0000256" key="4">
    <source>
        <dbReference type="ARBA" id="ARBA00022692"/>
    </source>
</evidence>
<proteinExistence type="inferred from homology"/>
<dbReference type="Gene3D" id="1.20.1110.10">
    <property type="entry name" value="Calcium-transporting ATPase, transmembrane domain"/>
    <property type="match status" value="1"/>
</dbReference>
<feature type="domain" description="P5B-type ATPase N-terminal" evidence="16">
    <location>
        <begin position="106"/>
        <end position="177"/>
    </location>
</feature>
<keyword evidence="7 13" id="KW-0067">ATP-binding</keyword>
<dbReference type="SFLD" id="SFLDS00003">
    <property type="entry name" value="Haloacid_Dehalogenase"/>
    <property type="match status" value="1"/>
</dbReference>
<dbReference type="InterPro" id="IPR036412">
    <property type="entry name" value="HAD-like_sf"/>
</dbReference>
<evidence type="ECO:0000256" key="11">
    <source>
        <dbReference type="ARBA" id="ARBA00023136"/>
    </source>
</evidence>
<dbReference type="GO" id="GO:0055085">
    <property type="term" value="P:transmembrane transport"/>
    <property type="evidence" value="ECO:0000318"/>
    <property type="project" value="GO_Central"/>
</dbReference>
<dbReference type="InterPro" id="IPR023299">
    <property type="entry name" value="ATPase_P-typ_cyto_dom_N"/>
</dbReference>
<dbReference type="InterPro" id="IPR006544">
    <property type="entry name" value="P-type_TPase_V"/>
</dbReference>
<dbReference type="Pfam" id="PF13246">
    <property type="entry name" value="Cation_ATPase"/>
    <property type="match status" value="1"/>
</dbReference>
<dbReference type="SFLD" id="SFLDF00027">
    <property type="entry name" value="p-type_atpase"/>
    <property type="match status" value="1"/>
</dbReference>
<keyword evidence="6 13" id="KW-0547">Nucleotide-binding</keyword>
<protein>
    <recommendedName>
        <fullName evidence="13">Cation-transporting ATPase</fullName>
        <ecNumber evidence="13">7.2.2.-</ecNumber>
    </recommendedName>
</protein>
<evidence type="ECO:0000256" key="10">
    <source>
        <dbReference type="ARBA" id="ARBA00022989"/>
    </source>
</evidence>
<feature type="region of interest" description="Disordered" evidence="14">
    <location>
        <begin position="53"/>
        <end position="86"/>
    </location>
</feature>
<dbReference type="InterPro" id="IPR044492">
    <property type="entry name" value="P_typ_ATPase_HD_dom"/>
</dbReference>
<dbReference type="SUPFAM" id="SSF56784">
    <property type="entry name" value="HAD-like"/>
    <property type="match status" value="1"/>
</dbReference>
<dbReference type="GO" id="GO:0019829">
    <property type="term" value="F:ATPase-coupled monoatomic cation transmembrane transporter activity"/>
    <property type="evidence" value="ECO:0000318"/>
    <property type="project" value="GO_Central"/>
</dbReference>
<dbReference type="GO" id="GO:0046872">
    <property type="term" value="F:metal ion binding"/>
    <property type="evidence" value="ECO:0007669"/>
    <property type="project" value="UniProtKB-UniRule"/>
</dbReference>
<dbReference type="GO" id="GO:0005524">
    <property type="term" value="F:ATP binding"/>
    <property type="evidence" value="ECO:0007669"/>
    <property type="project" value="UniProtKB-UniRule"/>
</dbReference>
<keyword evidence="9 13" id="KW-1278">Translocase</keyword>
<dbReference type="Pfam" id="PF12409">
    <property type="entry name" value="P5-ATPase"/>
    <property type="match status" value="1"/>
</dbReference>
<keyword evidence="3" id="KW-0597">Phosphoprotein</keyword>
<evidence type="ECO:0000256" key="2">
    <source>
        <dbReference type="ARBA" id="ARBA00006000"/>
    </source>
</evidence>
<comment type="caution">
    <text evidence="13">Lacks conserved residue(s) required for the propagation of feature annotation.</text>
</comment>
<reference evidence="18" key="1">
    <citation type="journal article" date="2017" name="Cell">
        <title>Insights into land plant evolution garnered from the Marchantia polymorpha genome.</title>
        <authorList>
            <person name="Bowman J.L."/>
            <person name="Kohchi T."/>
            <person name="Yamato K.T."/>
            <person name="Jenkins J."/>
            <person name="Shu S."/>
            <person name="Ishizaki K."/>
            <person name="Yamaoka S."/>
            <person name="Nishihama R."/>
            <person name="Nakamura Y."/>
            <person name="Berger F."/>
            <person name="Adam C."/>
            <person name="Aki S.S."/>
            <person name="Althoff F."/>
            <person name="Araki T."/>
            <person name="Arteaga-Vazquez M.A."/>
            <person name="Balasubrmanian S."/>
            <person name="Barry K."/>
            <person name="Bauer D."/>
            <person name="Boehm C.R."/>
            <person name="Briginshaw L."/>
            <person name="Caballero-Perez J."/>
            <person name="Catarino B."/>
            <person name="Chen F."/>
            <person name="Chiyoda S."/>
            <person name="Chovatia M."/>
            <person name="Davies K.M."/>
            <person name="Delmans M."/>
            <person name="Demura T."/>
            <person name="Dierschke T."/>
            <person name="Dolan L."/>
            <person name="Dorantes-Acosta A.E."/>
            <person name="Eklund D.M."/>
            <person name="Florent S.N."/>
            <person name="Flores-Sandoval E."/>
            <person name="Fujiyama A."/>
            <person name="Fukuzawa H."/>
            <person name="Galik B."/>
            <person name="Grimanelli D."/>
            <person name="Grimwood J."/>
            <person name="Grossniklaus U."/>
            <person name="Hamada T."/>
            <person name="Haseloff J."/>
            <person name="Hetherington A.J."/>
            <person name="Higo A."/>
            <person name="Hirakawa Y."/>
            <person name="Hundley H.N."/>
            <person name="Ikeda Y."/>
            <person name="Inoue K."/>
            <person name="Inoue S.I."/>
            <person name="Ishida S."/>
            <person name="Jia Q."/>
            <person name="Kakita M."/>
            <person name="Kanazawa T."/>
            <person name="Kawai Y."/>
            <person name="Kawashima T."/>
            <person name="Kennedy M."/>
            <person name="Kinose K."/>
            <person name="Kinoshita T."/>
            <person name="Kohara Y."/>
            <person name="Koide E."/>
            <person name="Komatsu K."/>
            <person name="Kopischke S."/>
            <person name="Kubo M."/>
            <person name="Kyozuka J."/>
            <person name="Lagercrantz U."/>
            <person name="Lin S.S."/>
            <person name="Lindquist E."/>
            <person name="Lipzen A.M."/>
            <person name="Lu C.W."/>
            <person name="De Luna E."/>
            <person name="Martienssen R.A."/>
            <person name="Minamino N."/>
            <person name="Mizutani M."/>
            <person name="Mizutani M."/>
            <person name="Mochizuki N."/>
            <person name="Monte I."/>
            <person name="Mosher R."/>
            <person name="Nagasaki H."/>
            <person name="Nakagami H."/>
            <person name="Naramoto S."/>
            <person name="Nishitani K."/>
            <person name="Ohtani M."/>
            <person name="Okamoto T."/>
            <person name="Okumura M."/>
            <person name="Phillips J."/>
            <person name="Pollak B."/>
            <person name="Reinders A."/>
            <person name="Rovekamp M."/>
            <person name="Sano R."/>
            <person name="Sawa S."/>
            <person name="Schmid M.W."/>
            <person name="Shirakawa M."/>
            <person name="Solano R."/>
            <person name="Spunde A."/>
            <person name="Suetsugu N."/>
            <person name="Sugano S."/>
            <person name="Sugiyama A."/>
            <person name="Sun R."/>
            <person name="Suzuki Y."/>
            <person name="Takenaka M."/>
            <person name="Takezawa D."/>
            <person name="Tomogane H."/>
            <person name="Tsuzuki M."/>
            <person name="Ueda T."/>
            <person name="Umeda M."/>
            <person name="Ward J.M."/>
            <person name="Watanabe Y."/>
            <person name="Yazaki K."/>
            <person name="Yokoyama R."/>
            <person name="Yoshitake Y."/>
            <person name="Yotsui I."/>
            <person name="Zachgo S."/>
            <person name="Schmutz J."/>
        </authorList>
    </citation>
    <scope>NUCLEOTIDE SEQUENCE [LARGE SCALE GENOMIC DNA]</scope>
    <source>
        <strain evidence="18">Tak-1</strain>
    </source>
</reference>
<evidence type="ECO:0000256" key="6">
    <source>
        <dbReference type="ARBA" id="ARBA00022741"/>
    </source>
</evidence>
<evidence type="ECO:0000256" key="13">
    <source>
        <dbReference type="RuleBase" id="RU362082"/>
    </source>
</evidence>
<feature type="compositionally biased region" description="Low complexity" evidence="14">
    <location>
        <begin position="70"/>
        <end position="84"/>
    </location>
</feature>
<dbReference type="Proteomes" id="UP000244005">
    <property type="component" value="Unassembled WGS sequence"/>
</dbReference>
<dbReference type="InterPro" id="IPR008250">
    <property type="entry name" value="ATPase_P-typ_transduc_dom_A_sf"/>
</dbReference>
<organism evidence="17 18">
    <name type="scientific">Marchantia polymorpha</name>
    <name type="common">Common liverwort</name>
    <name type="synonym">Marchantia aquatica</name>
    <dbReference type="NCBI Taxonomy" id="3197"/>
    <lineage>
        <taxon>Eukaryota</taxon>
        <taxon>Viridiplantae</taxon>
        <taxon>Streptophyta</taxon>
        <taxon>Embryophyta</taxon>
        <taxon>Marchantiophyta</taxon>
        <taxon>Marchantiopsida</taxon>
        <taxon>Marchantiidae</taxon>
        <taxon>Marchantiales</taxon>
        <taxon>Marchantiaceae</taxon>
        <taxon>Marchantia</taxon>
    </lineage>
</organism>
<evidence type="ECO:0000256" key="9">
    <source>
        <dbReference type="ARBA" id="ARBA00022967"/>
    </source>
</evidence>
<dbReference type="EMBL" id="KZ772719">
    <property type="protein sequence ID" value="PTQ39120.1"/>
    <property type="molecule type" value="Genomic_DNA"/>
</dbReference>
<comment type="subcellular location">
    <subcellularLocation>
        <location evidence="1 13">Membrane</location>
        <topology evidence="1 13">Multi-pass membrane protein</topology>
    </subcellularLocation>
</comment>